<proteinExistence type="predicted"/>
<reference evidence="1" key="1">
    <citation type="journal article" date="2022" name="Int. J. Mol. Sci.">
        <title>Draft Genome of Tanacetum Coccineum: Genomic Comparison of Closely Related Tanacetum-Family Plants.</title>
        <authorList>
            <person name="Yamashiro T."/>
            <person name="Shiraishi A."/>
            <person name="Nakayama K."/>
            <person name="Satake H."/>
        </authorList>
    </citation>
    <scope>NUCLEOTIDE SEQUENCE</scope>
</reference>
<evidence type="ECO:0000313" key="2">
    <source>
        <dbReference type="Proteomes" id="UP001151760"/>
    </source>
</evidence>
<name>A0ABQ5EA74_9ASTR</name>
<sequence length="387" mass="45613">GSKDLSIAGSNKYRIDNYVRDAVRDSVKTALRALLLQSFRDLSKVEMKEMLADHVTIKMNFMRHCLDLERDSVMIKILLLHLLHKTMMIKILLLLLQETLIEVKGRSRILRHLHHNSLQLIHSNDNDNAHVPKVKPRAEWLKHVLEEDQPASPKPEWVIPLNELPEFENNWADALAETYRDPDENKLISKTRDMGSFVKWYCKQIGKKKLTKADLEDQVDLVNLEGHRIMPNVSEPLPLGGPPGQEIVLRRADYNEYKISEKDFKNLHPNDFEDLNLLHLQEKLNHLSREDKLIIESYQTKLNLEQPNWDAFDFLFKEYYTIVYKPRADKLAYMVKDFKLFKYNKGMESRIWTEDDKRRSEDFIEVIKIRLKTRESSEVWIASLVDD</sequence>
<comment type="caution">
    <text evidence="1">The sequence shown here is derived from an EMBL/GenBank/DDBJ whole genome shotgun (WGS) entry which is preliminary data.</text>
</comment>
<protein>
    <submittedName>
        <fullName evidence="1">Uncharacterized protein</fullName>
    </submittedName>
</protein>
<evidence type="ECO:0000313" key="1">
    <source>
        <dbReference type="EMBL" id="GJT47487.1"/>
    </source>
</evidence>
<reference evidence="1" key="2">
    <citation type="submission" date="2022-01" db="EMBL/GenBank/DDBJ databases">
        <authorList>
            <person name="Yamashiro T."/>
            <person name="Shiraishi A."/>
            <person name="Satake H."/>
            <person name="Nakayama K."/>
        </authorList>
    </citation>
    <scope>NUCLEOTIDE SEQUENCE</scope>
</reference>
<keyword evidence="2" id="KW-1185">Reference proteome</keyword>
<gene>
    <name evidence="1" type="ORF">Tco_0956202</name>
</gene>
<dbReference type="EMBL" id="BQNB010016072">
    <property type="protein sequence ID" value="GJT47487.1"/>
    <property type="molecule type" value="Genomic_DNA"/>
</dbReference>
<dbReference type="Proteomes" id="UP001151760">
    <property type="component" value="Unassembled WGS sequence"/>
</dbReference>
<accession>A0ABQ5EA74</accession>
<feature type="non-terminal residue" evidence="1">
    <location>
        <position position="1"/>
    </location>
</feature>
<organism evidence="1 2">
    <name type="scientific">Tanacetum coccineum</name>
    <dbReference type="NCBI Taxonomy" id="301880"/>
    <lineage>
        <taxon>Eukaryota</taxon>
        <taxon>Viridiplantae</taxon>
        <taxon>Streptophyta</taxon>
        <taxon>Embryophyta</taxon>
        <taxon>Tracheophyta</taxon>
        <taxon>Spermatophyta</taxon>
        <taxon>Magnoliopsida</taxon>
        <taxon>eudicotyledons</taxon>
        <taxon>Gunneridae</taxon>
        <taxon>Pentapetalae</taxon>
        <taxon>asterids</taxon>
        <taxon>campanulids</taxon>
        <taxon>Asterales</taxon>
        <taxon>Asteraceae</taxon>
        <taxon>Asteroideae</taxon>
        <taxon>Anthemideae</taxon>
        <taxon>Anthemidinae</taxon>
        <taxon>Tanacetum</taxon>
    </lineage>
</organism>